<feature type="compositionally biased region" description="Polar residues" evidence="1">
    <location>
        <begin position="9"/>
        <end position="28"/>
    </location>
</feature>
<evidence type="ECO:0000313" key="2">
    <source>
        <dbReference type="EMBL" id="KAF9735184.1"/>
    </source>
</evidence>
<gene>
    <name evidence="2" type="ORF">PMIN01_06589</name>
</gene>
<evidence type="ECO:0000256" key="1">
    <source>
        <dbReference type="SAM" id="MobiDB-lite"/>
    </source>
</evidence>
<organism evidence="2 3">
    <name type="scientific">Paraphaeosphaeria minitans</name>
    <dbReference type="NCBI Taxonomy" id="565426"/>
    <lineage>
        <taxon>Eukaryota</taxon>
        <taxon>Fungi</taxon>
        <taxon>Dikarya</taxon>
        <taxon>Ascomycota</taxon>
        <taxon>Pezizomycotina</taxon>
        <taxon>Dothideomycetes</taxon>
        <taxon>Pleosporomycetidae</taxon>
        <taxon>Pleosporales</taxon>
        <taxon>Massarineae</taxon>
        <taxon>Didymosphaeriaceae</taxon>
        <taxon>Paraphaeosphaeria</taxon>
    </lineage>
</organism>
<dbReference type="Proteomes" id="UP000756921">
    <property type="component" value="Unassembled WGS sequence"/>
</dbReference>
<evidence type="ECO:0000313" key="3">
    <source>
        <dbReference type="Proteomes" id="UP000756921"/>
    </source>
</evidence>
<dbReference type="EMBL" id="WJXW01000006">
    <property type="protein sequence ID" value="KAF9735184.1"/>
    <property type="molecule type" value="Genomic_DNA"/>
</dbReference>
<protein>
    <submittedName>
        <fullName evidence="2">Uncharacterized protein</fullName>
    </submittedName>
</protein>
<dbReference type="OrthoDB" id="10564324at2759"/>
<sequence>MRNERTPDDSPSNTPERPQAYTRQTDTPPAQADCSAATPQRLLRRPTLRRNAGDAGALELFVGAVATHGDRHHATLQCLLDTTCYDGRRSRNIGKCNRTAKALYQGATVEV</sequence>
<comment type="caution">
    <text evidence="2">The sequence shown here is derived from an EMBL/GenBank/DDBJ whole genome shotgun (WGS) entry which is preliminary data.</text>
</comment>
<accession>A0A9P6GJ90</accession>
<dbReference type="AlphaFoldDB" id="A0A9P6GJ90"/>
<keyword evidence="3" id="KW-1185">Reference proteome</keyword>
<reference evidence="2" key="1">
    <citation type="journal article" date="2020" name="Mol. Plant Microbe Interact.">
        <title>Genome Sequence of the Biocontrol Agent Coniothyrium minitans strain Conio (IMI 134523).</title>
        <authorList>
            <person name="Patel D."/>
            <person name="Shittu T.A."/>
            <person name="Baroncelli R."/>
            <person name="Muthumeenakshi S."/>
            <person name="Osborne T.H."/>
            <person name="Janganan T.K."/>
            <person name="Sreenivasaprasad S."/>
        </authorList>
    </citation>
    <scope>NUCLEOTIDE SEQUENCE</scope>
    <source>
        <strain evidence="2">Conio</strain>
    </source>
</reference>
<feature type="region of interest" description="Disordered" evidence="1">
    <location>
        <begin position="1"/>
        <end position="45"/>
    </location>
</feature>
<name>A0A9P6GJ90_9PLEO</name>
<proteinExistence type="predicted"/>